<evidence type="ECO:0000256" key="10">
    <source>
        <dbReference type="SAM" id="MobiDB-lite"/>
    </source>
</evidence>
<reference evidence="13" key="1">
    <citation type="submission" date="2025-08" db="UniProtKB">
        <authorList>
            <consortium name="RefSeq"/>
        </authorList>
    </citation>
    <scope>IDENTIFICATION</scope>
</reference>
<name>A0AAJ7R9V6_CEPCN</name>
<dbReference type="GO" id="GO:0030970">
    <property type="term" value="P:retrograde protein transport, ER to cytosol"/>
    <property type="evidence" value="ECO:0007669"/>
    <property type="project" value="TreeGrafter"/>
</dbReference>
<dbReference type="Pfam" id="PF06936">
    <property type="entry name" value="Selenoprotein_S"/>
    <property type="match status" value="1"/>
</dbReference>
<accession>A0AAJ7R9V6</accession>
<protein>
    <submittedName>
        <fullName evidence="13">Selenoprotein S isoform X1</fullName>
    </submittedName>
</protein>
<dbReference type="GO" id="GO:0036502">
    <property type="term" value="C:Derlin-1-VIMP complex"/>
    <property type="evidence" value="ECO:0007669"/>
    <property type="project" value="TreeGrafter"/>
</dbReference>
<organism evidence="12 13">
    <name type="scientific">Cephus cinctus</name>
    <name type="common">Wheat stem sawfly</name>
    <dbReference type="NCBI Taxonomy" id="211228"/>
    <lineage>
        <taxon>Eukaryota</taxon>
        <taxon>Metazoa</taxon>
        <taxon>Ecdysozoa</taxon>
        <taxon>Arthropoda</taxon>
        <taxon>Hexapoda</taxon>
        <taxon>Insecta</taxon>
        <taxon>Pterygota</taxon>
        <taxon>Neoptera</taxon>
        <taxon>Endopterygota</taxon>
        <taxon>Hymenoptera</taxon>
        <taxon>Cephoidea</taxon>
        <taxon>Cephidae</taxon>
        <taxon>Cephus</taxon>
    </lineage>
</organism>
<evidence type="ECO:0000256" key="5">
    <source>
        <dbReference type="ARBA" id="ARBA00022692"/>
    </source>
</evidence>
<keyword evidence="5 11" id="KW-0812">Transmembrane</keyword>
<dbReference type="InterPro" id="IPR009703">
    <property type="entry name" value="Selenoprotein_S"/>
</dbReference>
<evidence type="ECO:0000256" key="6">
    <source>
        <dbReference type="ARBA" id="ARBA00022824"/>
    </source>
</evidence>
<keyword evidence="4" id="KW-0963">Cytoplasm</keyword>
<dbReference type="PANTHER" id="PTHR28621:SF1">
    <property type="entry name" value="SELENOPROTEIN S"/>
    <property type="match status" value="1"/>
</dbReference>
<keyword evidence="8 11" id="KW-1133">Transmembrane helix</keyword>
<evidence type="ECO:0000256" key="1">
    <source>
        <dbReference type="ARBA" id="ARBA00004389"/>
    </source>
</evidence>
<comment type="subcellular location">
    <subcellularLocation>
        <location evidence="2">Cytoplasm</location>
    </subcellularLocation>
    <subcellularLocation>
        <location evidence="1">Endoplasmic reticulum membrane</location>
        <topology evidence="1">Single-pass membrane protein</topology>
    </subcellularLocation>
</comment>
<keyword evidence="6" id="KW-0256">Endoplasmic reticulum</keyword>
<dbReference type="AlphaFoldDB" id="A0AAJ7R9V6"/>
<evidence type="ECO:0000256" key="2">
    <source>
        <dbReference type="ARBA" id="ARBA00004496"/>
    </source>
</evidence>
<feature type="compositionally biased region" description="Polar residues" evidence="10">
    <location>
        <begin position="136"/>
        <end position="148"/>
    </location>
</feature>
<evidence type="ECO:0000256" key="3">
    <source>
        <dbReference type="ARBA" id="ARBA00011034"/>
    </source>
</evidence>
<evidence type="ECO:0000313" key="13">
    <source>
        <dbReference type="RefSeq" id="XP_024936662.1"/>
    </source>
</evidence>
<evidence type="ECO:0000256" key="7">
    <source>
        <dbReference type="ARBA" id="ARBA00022933"/>
    </source>
</evidence>
<dbReference type="Gene3D" id="6.10.250.2950">
    <property type="match status" value="1"/>
</dbReference>
<evidence type="ECO:0000256" key="4">
    <source>
        <dbReference type="ARBA" id="ARBA00022490"/>
    </source>
</evidence>
<dbReference type="PANTHER" id="PTHR28621">
    <property type="entry name" value="SELENOPROTEIN S"/>
    <property type="match status" value="1"/>
</dbReference>
<keyword evidence="7" id="KW-0712">Selenocysteine</keyword>
<comment type="similarity">
    <text evidence="3">Belongs to the selenoprotein S family.</text>
</comment>
<dbReference type="RefSeq" id="XP_024936662.1">
    <property type="nucleotide sequence ID" value="XM_025080894.1"/>
</dbReference>
<evidence type="ECO:0000256" key="9">
    <source>
        <dbReference type="ARBA" id="ARBA00023136"/>
    </source>
</evidence>
<dbReference type="GeneID" id="107263790"/>
<evidence type="ECO:0000256" key="11">
    <source>
        <dbReference type="SAM" id="Phobius"/>
    </source>
</evidence>
<dbReference type="GO" id="GO:0030968">
    <property type="term" value="P:endoplasmic reticulum unfolded protein response"/>
    <property type="evidence" value="ECO:0007669"/>
    <property type="project" value="TreeGrafter"/>
</dbReference>
<dbReference type="Proteomes" id="UP000694920">
    <property type="component" value="Unplaced"/>
</dbReference>
<gene>
    <name evidence="13" type="primary">LOC107263790</name>
</gene>
<dbReference type="GO" id="GO:0036513">
    <property type="term" value="C:Derlin-1 retrotranslocation complex"/>
    <property type="evidence" value="ECO:0007669"/>
    <property type="project" value="TreeGrafter"/>
</dbReference>
<proteinExistence type="inferred from homology"/>
<evidence type="ECO:0000313" key="12">
    <source>
        <dbReference type="Proteomes" id="UP000694920"/>
    </source>
</evidence>
<sequence>MTIEIKNKEMNFAEMSWSITSYIEAGTFKAWAAIASVGWYLVAIAVGLVYAHPYLKEKYKSWKLKKDELEYAAKYHKNPDLLQERLAGMEAARQRMQEKYLREAALAREREEMRKEQKRQELLKFAEGQNFGKKLGSSNDEASTSAGPSKSRILKEDYNPLMGSSGRGYKPPKRSCCGKGGCG</sequence>
<feature type="region of interest" description="Disordered" evidence="10">
    <location>
        <begin position="133"/>
        <end position="183"/>
    </location>
</feature>
<keyword evidence="12" id="KW-1185">Reference proteome</keyword>
<keyword evidence="9 11" id="KW-0472">Membrane</keyword>
<feature type="transmembrane region" description="Helical" evidence="11">
    <location>
        <begin position="30"/>
        <end position="51"/>
    </location>
</feature>
<evidence type="ECO:0000256" key="8">
    <source>
        <dbReference type="ARBA" id="ARBA00022989"/>
    </source>
</evidence>